<evidence type="ECO:0000313" key="2">
    <source>
        <dbReference type="EMBL" id="KAF2590769.1"/>
    </source>
</evidence>
<proteinExistence type="predicted"/>
<sequence length="68" mass="7472">MKNLAEKTHSQKIGERREQGCRVATSAKAGRYVATELSPKLGRYVATELSPKLGRYVATEHVHCSVAT</sequence>
<feature type="region of interest" description="Disordered" evidence="1">
    <location>
        <begin position="1"/>
        <end position="20"/>
    </location>
</feature>
<name>A0A8S9K9G9_BRACR</name>
<gene>
    <name evidence="2" type="ORF">F2Q70_00038817</name>
</gene>
<organism evidence="2">
    <name type="scientific">Brassica cretica</name>
    <name type="common">Mustard</name>
    <dbReference type="NCBI Taxonomy" id="69181"/>
    <lineage>
        <taxon>Eukaryota</taxon>
        <taxon>Viridiplantae</taxon>
        <taxon>Streptophyta</taxon>
        <taxon>Embryophyta</taxon>
        <taxon>Tracheophyta</taxon>
        <taxon>Spermatophyta</taxon>
        <taxon>Magnoliopsida</taxon>
        <taxon>eudicotyledons</taxon>
        <taxon>Gunneridae</taxon>
        <taxon>Pentapetalae</taxon>
        <taxon>rosids</taxon>
        <taxon>malvids</taxon>
        <taxon>Brassicales</taxon>
        <taxon>Brassicaceae</taxon>
        <taxon>Brassiceae</taxon>
        <taxon>Brassica</taxon>
    </lineage>
</organism>
<reference evidence="2" key="1">
    <citation type="submission" date="2019-12" db="EMBL/GenBank/DDBJ databases">
        <title>Genome sequencing and annotation of Brassica cretica.</title>
        <authorList>
            <person name="Studholme D.J."/>
            <person name="Sarris P.F."/>
        </authorList>
    </citation>
    <scope>NUCLEOTIDE SEQUENCE</scope>
    <source>
        <strain evidence="2">PFS-102/07</strain>
        <tissue evidence="2">Leaf</tissue>
    </source>
</reference>
<evidence type="ECO:0000256" key="1">
    <source>
        <dbReference type="SAM" id="MobiDB-lite"/>
    </source>
</evidence>
<accession>A0A8S9K9G9</accession>
<comment type="caution">
    <text evidence="2">The sequence shown here is derived from an EMBL/GenBank/DDBJ whole genome shotgun (WGS) entry which is preliminary data.</text>
</comment>
<protein>
    <submittedName>
        <fullName evidence="2">Uncharacterized protein</fullName>
    </submittedName>
</protein>
<dbReference type="EMBL" id="QGKY02000190">
    <property type="protein sequence ID" value="KAF2590769.1"/>
    <property type="molecule type" value="Genomic_DNA"/>
</dbReference>
<dbReference type="AlphaFoldDB" id="A0A8S9K9G9"/>